<evidence type="ECO:0000313" key="2">
    <source>
        <dbReference type="EMBL" id="CAL5224540.1"/>
    </source>
</evidence>
<proteinExistence type="predicted"/>
<protein>
    <submittedName>
        <fullName evidence="2">G7239 protein</fullName>
    </submittedName>
</protein>
<dbReference type="Proteomes" id="UP001497392">
    <property type="component" value="Unassembled WGS sequence"/>
</dbReference>
<comment type="caution">
    <text evidence="2">The sequence shown here is derived from an EMBL/GenBank/DDBJ whole genome shotgun (WGS) entry which is preliminary data.</text>
</comment>
<reference evidence="2 3" key="1">
    <citation type="submission" date="2024-06" db="EMBL/GenBank/DDBJ databases">
        <authorList>
            <person name="Kraege A."/>
            <person name="Thomma B."/>
        </authorList>
    </citation>
    <scope>NUCLEOTIDE SEQUENCE [LARGE SCALE GENOMIC DNA]</scope>
</reference>
<dbReference type="CDD" id="cd02440">
    <property type="entry name" value="AdoMet_MTases"/>
    <property type="match status" value="1"/>
</dbReference>
<dbReference type="InterPro" id="IPR013216">
    <property type="entry name" value="Methyltransf_11"/>
</dbReference>
<feature type="domain" description="Methyltransferase type 11" evidence="1">
    <location>
        <begin position="119"/>
        <end position="195"/>
    </location>
</feature>
<dbReference type="InterPro" id="IPR029063">
    <property type="entry name" value="SAM-dependent_MTases_sf"/>
</dbReference>
<keyword evidence="3" id="KW-1185">Reference proteome</keyword>
<organism evidence="2 3">
    <name type="scientific">Coccomyxa viridis</name>
    <dbReference type="NCBI Taxonomy" id="1274662"/>
    <lineage>
        <taxon>Eukaryota</taxon>
        <taxon>Viridiplantae</taxon>
        <taxon>Chlorophyta</taxon>
        <taxon>core chlorophytes</taxon>
        <taxon>Trebouxiophyceae</taxon>
        <taxon>Trebouxiophyceae incertae sedis</taxon>
        <taxon>Coccomyxaceae</taxon>
        <taxon>Coccomyxa</taxon>
    </lineage>
</organism>
<dbReference type="SUPFAM" id="SSF53335">
    <property type="entry name" value="S-adenosyl-L-methionine-dependent methyltransferases"/>
    <property type="match status" value="1"/>
</dbReference>
<dbReference type="PANTHER" id="PTHR43036">
    <property type="entry name" value="OSJNBB0011N17.9 PROTEIN"/>
    <property type="match status" value="1"/>
</dbReference>
<evidence type="ECO:0000313" key="3">
    <source>
        <dbReference type="Proteomes" id="UP001497392"/>
    </source>
</evidence>
<accession>A0ABP1FXC7</accession>
<dbReference type="EMBL" id="CAXHTA020000011">
    <property type="protein sequence ID" value="CAL5224540.1"/>
    <property type="molecule type" value="Genomic_DNA"/>
</dbReference>
<dbReference type="Gene3D" id="3.40.50.150">
    <property type="entry name" value="Vaccinia Virus protein VP39"/>
    <property type="match status" value="1"/>
</dbReference>
<dbReference type="Pfam" id="PF08241">
    <property type="entry name" value="Methyltransf_11"/>
    <property type="match status" value="1"/>
</dbReference>
<evidence type="ECO:0000259" key="1">
    <source>
        <dbReference type="Pfam" id="PF08241"/>
    </source>
</evidence>
<dbReference type="PANTHER" id="PTHR43036:SF2">
    <property type="entry name" value="OS04G0481300 PROTEIN"/>
    <property type="match status" value="1"/>
</dbReference>
<name>A0ABP1FXC7_9CHLO</name>
<sequence length="285" mass="32331">MKPSSSCPAPRLPLTIQLKQGSNLLLHCSRCCRLVATPFRPVAEAKGGTIVREVLSNSQRSKLDRGNDRAFYELPRLVKHVDDNFLRKVTQLYRERIPEDAAVLDLMSSWVSHLPPEKRYKRVVGHGMNAAELQRNKQLDSFFVRNLNQDPQGWAVEDKSFDAVLCCVSVQYLQQPEKVFAEIYRVLKPGGSCIMTFSNRLFYDKAISAWRDNSGFGRAQLVKQYFLSVEGFTQPEAVTEVDLSKAPPPQGIAAAIQKVQRLFERAQGDPFYAVIAYRGYKPVYE</sequence>
<gene>
    <name evidence="2" type="primary">g7239</name>
    <name evidence="2" type="ORF">VP750_LOCUS6199</name>
</gene>